<keyword evidence="4" id="KW-1185">Reference proteome</keyword>
<evidence type="ECO:0000313" key="3">
    <source>
        <dbReference type="EMBL" id="TFK38424.1"/>
    </source>
</evidence>
<protein>
    <recommendedName>
        <fullName evidence="2">ER-bound oxygenase mpaB/mpaB'/Rubber oxygenase catalytic domain-containing protein</fullName>
    </recommendedName>
</protein>
<dbReference type="AlphaFoldDB" id="A0A5C3LZ91"/>
<dbReference type="PANTHER" id="PTHR36124">
    <property type="match status" value="1"/>
</dbReference>
<organism evidence="3 4">
    <name type="scientific">Crucibulum laeve</name>
    <dbReference type="NCBI Taxonomy" id="68775"/>
    <lineage>
        <taxon>Eukaryota</taxon>
        <taxon>Fungi</taxon>
        <taxon>Dikarya</taxon>
        <taxon>Basidiomycota</taxon>
        <taxon>Agaricomycotina</taxon>
        <taxon>Agaricomycetes</taxon>
        <taxon>Agaricomycetidae</taxon>
        <taxon>Agaricales</taxon>
        <taxon>Agaricineae</taxon>
        <taxon>Nidulariaceae</taxon>
        <taxon>Crucibulum</taxon>
    </lineage>
</organism>
<dbReference type="EMBL" id="ML213603">
    <property type="protein sequence ID" value="TFK38424.1"/>
    <property type="molecule type" value="Genomic_DNA"/>
</dbReference>
<proteinExistence type="predicted"/>
<evidence type="ECO:0000256" key="1">
    <source>
        <dbReference type="SAM" id="Phobius"/>
    </source>
</evidence>
<name>A0A5C3LZ91_9AGAR</name>
<keyword evidence="1" id="KW-0472">Membrane</keyword>
<dbReference type="Pfam" id="PF09995">
    <property type="entry name" value="MPAB_Lcp_cat"/>
    <property type="match status" value="1"/>
</dbReference>
<keyword evidence="1" id="KW-0812">Transmembrane</keyword>
<feature type="domain" description="ER-bound oxygenase mpaB/mpaB'/Rubber oxygenase catalytic" evidence="2">
    <location>
        <begin position="170"/>
        <end position="296"/>
    </location>
</feature>
<gene>
    <name evidence="3" type="ORF">BDQ12DRAFT_111542</name>
</gene>
<sequence>MPFCFASQLPYFFDFKVNLNPTAVACAIPVVSYLCLVRALRWRRYNAIHRKYQAKFMSGTLTPEDAQEIILVSCAYDMPFLLNYALAFALFKTYGIPTISKLLCATKELGSKDNVSKRYADTEILISTWVGCPLSGIKFDMQNKPDVKGSGVTDPRAMIALARVNWLHSRYNISNDDYLYTLILFALEPPTWAENYGWRACSPMEKHAYYVFWAEIGRKMGIKNIPESAEAMKEWSTEYERTHMVPAQSNKEVAKHTTDELLATVPESLGLKHFAEGITVCLLDETVRIAMMQPTQPWYKHVIVRSTLLTFAFVERWFLLPRKKAKLPGAVDEPKDMSGPCPRLYPSKFQVKPWYKPASTGVWYYVNQILVKIGWHNEMPGPHLRSGGYRVEELGPVRLENTGHEEVMRMAAELQGCPITGPWSLEGRQ</sequence>
<evidence type="ECO:0000313" key="4">
    <source>
        <dbReference type="Proteomes" id="UP000308652"/>
    </source>
</evidence>
<accession>A0A5C3LZ91</accession>
<feature type="transmembrane region" description="Helical" evidence="1">
    <location>
        <begin position="20"/>
        <end position="40"/>
    </location>
</feature>
<dbReference type="OrthoDB" id="545169at2759"/>
<evidence type="ECO:0000259" key="2">
    <source>
        <dbReference type="Pfam" id="PF09995"/>
    </source>
</evidence>
<dbReference type="STRING" id="68775.A0A5C3LZ91"/>
<dbReference type="PANTHER" id="PTHR36124:SF1">
    <property type="entry name" value="ER-BOUND OXYGENASE MPAB_MPAB'_RUBBER OXYGENASE CATALYTIC DOMAIN-CONTAINING PROTEIN"/>
    <property type="match status" value="1"/>
</dbReference>
<reference evidence="3 4" key="1">
    <citation type="journal article" date="2019" name="Nat. Ecol. Evol.">
        <title>Megaphylogeny resolves global patterns of mushroom evolution.</title>
        <authorList>
            <person name="Varga T."/>
            <person name="Krizsan K."/>
            <person name="Foldi C."/>
            <person name="Dima B."/>
            <person name="Sanchez-Garcia M."/>
            <person name="Sanchez-Ramirez S."/>
            <person name="Szollosi G.J."/>
            <person name="Szarkandi J.G."/>
            <person name="Papp V."/>
            <person name="Albert L."/>
            <person name="Andreopoulos W."/>
            <person name="Angelini C."/>
            <person name="Antonin V."/>
            <person name="Barry K.W."/>
            <person name="Bougher N.L."/>
            <person name="Buchanan P."/>
            <person name="Buyck B."/>
            <person name="Bense V."/>
            <person name="Catcheside P."/>
            <person name="Chovatia M."/>
            <person name="Cooper J."/>
            <person name="Damon W."/>
            <person name="Desjardin D."/>
            <person name="Finy P."/>
            <person name="Geml J."/>
            <person name="Haridas S."/>
            <person name="Hughes K."/>
            <person name="Justo A."/>
            <person name="Karasinski D."/>
            <person name="Kautmanova I."/>
            <person name="Kiss B."/>
            <person name="Kocsube S."/>
            <person name="Kotiranta H."/>
            <person name="LaButti K.M."/>
            <person name="Lechner B.E."/>
            <person name="Liimatainen K."/>
            <person name="Lipzen A."/>
            <person name="Lukacs Z."/>
            <person name="Mihaltcheva S."/>
            <person name="Morgado L.N."/>
            <person name="Niskanen T."/>
            <person name="Noordeloos M.E."/>
            <person name="Ohm R.A."/>
            <person name="Ortiz-Santana B."/>
            <person name="Ovrebo C."/>
            <person name="Racz N."/>
            <person name="Riley R."/>
            <person name="Savchenko A."/>
            <person name="Shiryaev A."/>
            <person name="Soop K."/>
            <person name="Spirin V."/>
            <person name="Szebenyi C."/>
            <person name="Tomsovsky M."/>
            <person name="Tulloss R.E."/>
            <person name="Uehling J."/>
            <person name="Grigoriev I.V."/>
            <person name="Vagvolgyi C."/>
            <person name="Papp T."/>
            <person name="Martin F.M."/>
            <person name="Miettinen O."/>
            <person name="Hibbett D.S."/>
            <person name="Nagy L.G."/>
        </authorList>
    </citation>
    <scope>NUCLEOTIDE SEQUENCE [LARGE SCALE GENOMIC DNA]</scope>
    <source>
        <strain evidence="3 4">CBS 166.37</strain>
    </source>
</reference>
<dbReference type="GO" id="GO:0016491">
    <property type="term" value="F:oxidoreductase activity"/>
    <property type="evidence" value="ECO:0007669"/>
    <property type="project" value="InterPro"/>
</dbReference>
<dbReference type="Proteomes" id="UP000308652">
    <property type="component" value="Unassembled WGS sequence"/>
</dbReference>
<dbReference type="InterPro" id="IPR018713">
    <property type="entry name" value="MPAB/Lcp_cat_dom"/>
</dbReference>
<dbReference type="InterPro" id="IPR046366">
    <property type="entry name" value="MPAB"/>
</dbReference>
<keyword evidence="1" id="KW-1133">Transmembrane helix</keyword>